<dbReference type="AlphaFoldDB" id="A0AAV4TPJ1"/>
<sequence length="80" mass="9032">MKIIIITFIVLAVVQSRAETDEMTPLTDTVLEARQFPNENPCNCYFKESCGCICSQPISWGQFQILPQNFQPCKGFTLAL</sequence>
<reference evidence="2 3" key="1">
    <citation type="submission" date="2021-06" db="EMBL/GenBank/DDBJ databases">
        <title>Caerostris darwini draft genome.</title>
        <authorList>
            <person name="Kono N."/>
            <person name="Arakawa K."/>
        </authorList>
    </citation>
    <scope>NUCLEOTIDE SEQUENCE [LARGE SCALE GENOMIC DNA]</scope>
</reference>
<name>A0AAV4TPJ1_9ARAC</name>
<evidence type="ECO:0000256" key="1">
    <source>
        <dbReference type="SAM" id="SignalP"/>
    </source>
</evidence>
<keyword evidence="3" id="KW-1185">Reference proteome</keyword>
<proteinExistence type="predicted"/>
<gene>
    <name evidence="2" type="primary">AVEN_264144_1</name>
    <name evidence="2" type="ORF">CDAR_550701</name>
</gene>
<feature type="non-terminal residue" evidence="2">
    <location>
        <position position="80"/>
    </location>
</feature>
<evidence type="ECO:0000313" key="2">
    <source>
        <dbReference type="EMBL" id="GIY48503.1"/>
    </source>
</evidence>
<protein>
    <submittedName>
        <fullName evidence="2">Uncharacterized protein</fullName>
    </submittedName>
</protein>
<dbReference type="EMBL" id="BPLQ01010123">
    <property type="protein sequence ID" value="GIY48503.1"/>
    <property type="molecule type" value="Genomic_DNA"/>
</dbReference>
<accession>A0AAV4TPJ1</accession>
<organism evidence="2 3">
    <name type="scientific">Caerostris darwini</name>
    <dbReference type="NCBI Taxonomy" id="1538125"/>
    <lineage>
        <taxon>Eukaryota</taxon>
        <taxon>Metazoa</taxon>
        <taxon>Ecdysozoa</taxon>
        <taxon>Arthropoda</taxon>
        <taxon>Chelicerata</taxon>
        <taxon>Arachnida</taxon>
        <taxon>Araneae</taxon>
        <taxon>Araneomorphae</taxon>
        <taxon>Entelegynae</taxon>
        <taxon>Araneoidea</taxon>
        <taxon>Araneidae</taxon>
        <taxon>Caerostris</taxon>
    </lineage>
</organism>
<feature type="signal peptide" evidence="1">
    <location>
        <begin position="1"/>
        <end position="18"/>
    </location>
</feature>
<dbReference type="Proteomes" id="UP001054837">
    <property type="component" value="Unassembled WGS sequence"/>
</dbReference>
<keyword evidence="1" id="KW-0732">Signal</keyword>
<evidence type="ECO:0000313" key="3">
    <source>
        <dbReference type="Proteomes" id="UP001054837"/>
    </source>
</evidence>
<comment type="caution">
    <text evidence="2">The sequence shown here is derived from an EMBL/GenBank/DDBJ whole genome shotgun (WGS) entry which is preliminary data.</text>
</comment>
<feature type="chain" id="PRO_5043607468" evidence="1">
    <location>
        <begin position="19"/>
        <end position="80"/>
    </location>
</feature>